<organism evidence="1 2">
    <name type="scientific">Sesamum alatum</name>
    <dbReference type="NCBI Taxonomy" id="300844"/>
    <lineage>
        <taxon>Eukaryota</taxon>
        <taxon>Viridiplantae</taxon>
        <taxon>Streptophyta</taxon>
        <taxon>Embryophyta</taxon>
        <taxon>Tracheophyta</taxon>
        <taxon>Spermatophyta</taxon>
        <taxon>Magnoliopsida</taxon>
        <taxon>eudicotyledons</taxon>
        <taxon>Gunneridae</taxon>
        <taxon>Pentapetalae</taxon>
        <taxon>asterids</taxon>
        <taxon>lamiids</taxon>
        <taxon>Lamiales</taxon>
        <taxon>Pedaliaceae</taxon>
        <taxon>Sesamum</taxon>
    </lineage>
</organism>
<sequence>MVVYIWAKSCVDTLQEHFEVFRWVVARSGIVWNKNLRADEANNVVDPVGIALNAPPPKEAVGDGSPKNMNEKPDHNNVVFIFDSSESLSSLWGYIEELLGSGNDADFSLASIGCSCFCFKEKDSDVGVSTELSFSWRKPFLDFQSNTQKEE</sequence>
<evidence type="ECO:0000313" key="2">
    <source>
        <dbReference type="Proteomes" id="UP001293254"/>
    </source>
</evidence>
<proteinExistence type="predicted"/>
<evidence type="ECO:0000313" key="1">
    <source>
        <dbReference type="EMBL" id="KAK4426460.1"/>
    </source>
</evidence>
<keyword evidence="2" id="KW-1185">Reference proteome</keyword>
<name>A0AAE1YA20_9LAMI</name>
<gene>
    <name evidence="1" type="ORF">Salat_1414600</name>
</gene>
<reference evidence="1" key="1">
    <citation type="submission" date="2020-06" db="EMBL/GenBank/DDBJ databases">
        <authorList>
            <person name="Li T."/>
            <person name="Hu X."/>
            <person name="Zhang T."/>
            <person name="Song X."/>
            <person name="Zhang H."/>
            <person name="Dai N."/>
            <person name="Sheng W."/>
            <person name="Hou X."/>
            <person name="Wei L."/>
        </authorList>
    </citation>
    <scope>NUCLEOTIDE SEQUENCE</scope>
    <source>
        <strain evidence="1">3651</strain>
        <tissue evidence="1">Leaf</tissue>
    </source>
</reference>
<comment type="caution">
    <text evidence="1">The sequence shown here is derived from an EMBL/GenBank/DDBJ whole genome shotgun (WGS) entry which is preliminary data.</text>
</comment>
<dbReference type="EMBL" id="JACGWO010000005">
    <property type="protein sequence ID" value="KAK4426460.1"/>
    <property type="molecule type" value="Genomic_DNA"/>
</dbReference>
<dbReference type="Proteomes" id="UP001293254">
    <property type="component" value="Unassembled WGS sequence"/>
</dbReference>
<protein>
    <submittedName>
        <fullName evidence="1">Uncharacterized protein</fullName>
    </submittedName>
</protein>
<reference evidence="1" key="2">
    <citation type="journal article" date="2024" name="Plant">
        <title>Genomic evolution and insights into agronomic trait innovations of Sesamum species.</title>
        <authorList>
            <person name="Miao H."/>
            <person name="Wang L."/>
            <person name="Qu L."/>
            <person name="Liu H."/>
            <person name="Sun Y."/>
            <person name="Le M."/>
            <person name="Wang Q."/>
            <person name="Wei S."/>
            <person name="Zheng Y."/>
            <person name="Lin W."/>
            <person name="Duan Y."/>
            <person name="Cao H."/>
            <person name="Xiong S."/>
            <person name="Wang X."/>
            <person name="Wei L."/>
            <person name="Li C."/>
            <person name="Ma Q."/>
            <person name="Ju M."/>
            <person name="Zhao R."/>
            <person name="Li G."/>
            <person name="Mu C."/>
            <person name="Tian Q."/>
            <person name="Mei H."/>
            <person name="Zhang T."/>
            <person name="Gao T."/>
            <person name="Zhang H."/>
        </authorList>
    </citation>
    <scope>NUCLEOTIDE SEQUENCE</scope>
    <source>
        <strain evidence="1">3651</strain>
    </source>
</reference>
<dbReference type="AlphaFoldDB" id="A0AAE1YA20"/>
<accession>A0AAE1YA20</accession>